<dbReference type="EMBL" id="SDOV01000001">
    <property type="protein sequence ID" value="KAH7645682.1"/>
    <property type="molecule type" value="Genomic_DNA"/>
</dbReference>
<feature type="domain" description="EamA" evidence="6">
    <location>
        <begin position="217"/>
        <end position="350"/>
    </location>
</feature>
<feature type="transmembrane region" description="Helical" evidence="5">
    <location>
        <begin position="54"/>
        <end position="78"/>
    </location>
</feature>
<evidence type="ECO:0000256" key="4">
    <source>
        <dbReference type="ARBA" id="ARBA00023136"/>
    </source>
</evidence>
<feature type="transmembrane region" description="Helical" evidence="5">
    <location>
        <begin position="90"/>
        <end position="110"/>
    </location>
</feature>
<dbReference type="InterPro" id="IPR000620">
    <property type="entry name" value="EamA_dom"/>
</dbReference>
<keyword evidence="3 5" id="KW-1133">Transmembrane helix</keyword>
<feature type="transmembrane region" description="Helical" evidence="5">
    <location>
        <begin position="216"/>
        <end position="236"/>
    </location>
</feature>
<keyword evidence="4 5" id="KW-0472">Membrane</keyword>
<reference evidence="7" key="1">
    <citation type="submission" date="2020-06" db="EMBL/GenBank/DDBJ databases">
        <authorList>
            <person name="Ji K."/>
            <person name="Li J."/>
        </authorList>
    </citation>
    <scope>NUCLEOTIDE SEQUENCE</scope>
    <source>
        <strain evidence="7">JKM2019</strain>
        <tissue evidence="7">Whole body</tissue>
    </source>
</reference>
<dbReference type="AlphaFoldDB" id="A0A9D4SL13"/>
<dbReference type="SUPFAM" id="SSF103481">
    <property type="entry name" value="Multidrug resistance efflux transporter EmrE"/>
    <property type="match status" value="2"/>
</dbReference>
<feature type="transmembrane region" description="Helical" evidence="5">
    <location>
        <begin position="122"/>
        <end position="143"/>
    </location>
</feature>
<dbReference type="PANTHER" id="PTHR22911">
    <property type="entry name" value="ACYL-MALONYL CONDENSING ENZYME-RELATED"/>
    <property type="match status" value="1"/>
</dbReference>
<evidence type="ECO:0000256" key="2">
    <source>
        <dbReference type="ARBA" id="ARBA00022692"/>
    </source>
</evidence>
<reference evidence="7" key="2">
    <citation type="journal article" date="2021" name="World Allergy Organ. J.">
        <title>Chromosome-level assembly of Dermatophagoides farinae genome and transcriptome reveals two novel allergens Der f 37 and Der f 39.</title>
        <authorList>
            <person name="Chen J."/>
            <person name="Cai Z."/>
            <person name="Fan D."/>
            <person name="Hu J."/>
            <person name="Hou Y."/>
            <person name="He Y."/>
            <person name="Zhang Z."/>
            <person name="Zhao Z."/>
            <person name="Gao P."/>
            <person name="Hu W."/>
            <person name="Sun J."/>
            <person name="Li J."/>
            <person name="Ji K."/>
        </authorList>
    </citation>
    <scope>NUCLEOTIDE SEQUENCE</scope>
    <source>
        <strain evidence="7">JKM2019</strain>
    </source>
</reference>
<dbReference type="GO" id="GO:0016020">
    <property type="term" value="C:membrane"/>
    <property type="evidence" value="ECO:0007669"/>
    <property type="project" value="UniProtKB-SubCell"/>
</dbReference>
<feature type="transmembrane region" description="Helical" evidence="5">
    <location>
        <begin position="311"/>
        <end position="328"/>
    </location>
</feature>
<feature type="domain" description="EamA" evidence="6">
    <location>
        <begin position="59"/>
        <end position="193"/>
    </location>
</feature>
<dbReference type="Proteomes" id="UP000828236">
    <property type="component" value="Unassembled WGS sequence"/>
</dbReference>
<organism evidence="7">
    <name type="scientific">Dermatophagoides farinae</name>
    <name type="common">American house dust mite</name>
    <dbReference type="NCBI Taxonomy" id="6954"/>
    <lineage>
        <taxon>Eukaryota</taxon>
        <taxon>Metazoa</taxon>
        <taxon>Ecdysozoa</taxon>
        <taxon>Arthropoda</taxon>
        <taxon>Chelicerata</taxon>
        <taxon>Arachnida</taxon>
        <taxon>Acari</taxon>
        <taxon>Acariformes</taxon>
        <taxon>Sarcoptiformes</taxon>
        <taxon>Astigmata</taxon>
        <taxon>Psoroptidia</taxon>
        <taxon>Analgoidea</taxon>
        <taxon>Pyroglyphidae</taxon>
        <taxon>Dermatophagoidinae</taxon>
        <taxon>Dermatophagoides</taxon>
    </lineage>
</organism>
<name>A0A9D4SL13_DERFA</name>
<keyword evidence="2 5" id="KW-0812">Transmembrane</keyword>
<evidence type="ECO:0000256" key="5">
    <source>
        <dbReference type="SAM" id="Phobius"/>
    </source>
</evidence>
<evidence type="ECO:0000259" key="6">
    <source>
        <dbReference type="Pfam" id="PF00892"/>
    </source>
</evidence>
<accession>A0A9D4SL13</accession>
<comment type="caution">
    <text evidence="7">The sequence shown here is derived from an EMBL/GenBank/DDBJ whole genome shotgun (WGS) entry which is preliminary data.</text>
</comment>
<evidence type="ECO:0000256" key="3">
    <source>
        <dbReference type="ARBA" id="ARBA00022989"/>
    </source>
</evidence>
<dbReference type="Gene3D" id="1.10.3730.20">
    <property type="match status" value="2"/>
</dbReference>
<dbReference type="PANTHER" id="PTHR22911:SF6">
    <property type="entry name" value="SOLUTE CARRIER FAMILY 35 MEMBER G1"/>
    <property type="match status" value="1"/>
</dbReference>
<evidence type="ECO:0000256" key="1">
    <source>
        <dbReference type="ARBA" id="ARBA00004141"/>
    </source>
</evidence>
<proteinExistence type="predicted"/>
<dbReference type="Pfam" id="PF00892">
    <property type="entry name" value="EamA"/>
    <property type="match status" value="2"/>
</dbReference>
<feature type="transmembrane region" description="Helical" evidence="5">
    <location>
        <begin position="155"/>
        <end position="171"/>
    </location>
</feature>
<gene>
    <name evidence="7" type="ORF">HUG17_1220</name>
</gene>
<dbReference type="InterPro" id="IPR037185">
    <property type="entry name" value="EmrE-like"/>
</dbReference>
<feature type="transmembrane region" description="Helical" evidence="5">
    <location>
        <begin position="183"/>
        <end position="201"/>
    </location>
</feature>
<sequence>MSDDSLTKKHVTDITTIATIQNHHLNNHNHHHNVHSITVEDDKKLVSKFKKPPIFGSAFGITCAMVSVLCFSFCSVIAKLLNSSYQIPGIQVLVLRSFIQIALCSIILFYQRSLPGYTDMRTNLYIFGCSIIGTIAVCCLFTAFNKIPIGDATTIYLTSPVFVAIFSFIFLHEPFRWLQSITIFITIIGVGFIAKPVFIFGTQQQQQTDQHYAQEILGQILSFISAISSSLALIFLRKLKSTSPIIILLWFAIAITIIGSIILVHLRLYRSLDWHDSWCIVLLVLIGLLSMVEQYFLTLSLQYEDASTISVTRSFNIVLAFLWEVIIFQETITWTSIVGAILVSCCIIAIALNKRSYQQQTKN</sequence>
<dbReference type="OrthoDB" id="306876at2759"/>
<evidence type="ECO:0000313" key="7">
    <source>
        <dbReference type="EMBL" id="KAH7645682.1"/>
    </source>
</evidence>
<feature type="transmembrane region" description="Helical" evidence="5">
    <location>
        <begin position="280"/>
        <end position="299"/>
    </location>
</feature>
<feature type="transmembrane region" description="Helical" evidence="5">
    <location>
        <begin position="248"/>
        <end position="268"/>
    </location>
</feature>
<protein>
    <submittedName>
        <fullName evidence="7">Eama-like protein 5</fullName>
    </submittedName>
</protein>
<feature type="transmembrane region" description="Helical" evidence="5">
    <location>
        <begin position="334"/>
        <end position="352"/>
    </location>
</feature>
<comment type="subcellular location">
    <subcellularLocation>
        <location evidence="1">Membrane</location>
        <topology evidence="1">Multi-pass membrane protein</topology>
    </subcellularLocation>
</comment>